<protein>
    <recommendedName>
        <fullName evidence="7">C2H2-type domain-containing protein</fullName>
    </recommendedName>
</protein>
<dbReference type="Proteomes" id="UP000663836">
    <property type="component" value="Unassembled WGS sequence"/>
</dbReference>
<feature type="domain" description="C2H2-type" evidence="7">
    <location>
        <begin position="587"/>
        <end position="614"/>
    </location>
</feature>
<sequence length="1018" mass="118638">MSRRKQTNPRAIKRDVSKDEDENAIPITKKIATESIRSDSIDSTITTEDEQKTSSIKCDSCQEIFLTSELFNQHRLYQCSFLTVLTIDFFVFIYHLEETNSDESRTSSYDEYANQIDKIPYGTNQNDDYPHQCSYCNKSFANMALLLKHEQVHVELMPFRCSFCGKGFKHRRSLNRHSKLHTGERKFKCTLCESTFARSDHLKAHIRTHNNHNHTHNNIITIDKTMNIDFQLKSSINTKINFDEHRLSFDSKINKDDNKTEHCPYCPRICLGEDSLRFHIQNEHNQNFEKELNINQSKNESISPSLSDTYCHLCNAKFNNRENYYAHIRCTHPPFQKQLDQISLFQISSLKKQQQQQDINDDSLLNEYALIEKIIWCEKCKRSFDSMTIYLQHYSIQHCLQIIKCLQCQDIFETIELFFNHIEKIHPSKTVETFKCKLCNATYKNRTDFLHHIETIHKSCLYSCSLCSCQLNSTDELIDHLKFIHKINNNIDIHINHHRPSFNTLFSCSYCSKKFNSRFDLNQHILHEHNDEQQELKSDWQQNEKKSSTPSSSDVICSLCDLTFSSESLLLEHNKHTHRSSSITPSFKCTYCHALFTSRAQLDRHSRIHIASSGNNLKCNICDKLFSTIDILSEHKLSHCKATTSNICSYCHQTLNNQDDYIHHLYEHNQQYNLKTKTKLFTNNNDNIPLAIACIVCKQSLINEREIILHAKFHLTNNLNRKSSKIILTKESSLTMMTIQCNQCHRSTNTNRDFLLELPSFNINCFNCIEKDLKPTDPHIIPDIDSTSNPLCCPKCQNDVQFDSIKTYQQHFTSVHLSKHSIEEYHCLKCNKIVSLREHIFQHQLKKSSLTSGFLIDSIDSSIINSHYSSPSPSVHYCYLCRTNFDTAIKMHIHLIEHQYPNHDYQCSLCEQTTFDDASQLYHHMVQHGSKARLHPCRQCDVYFMFSMHLINHQYSHTDETLLTKSNGTLIGSKLSIKSKFMTNEDHKQSNDDDDNISCKSIMTRSSTKGTCRSVVVS</sequence>
<feature type="domain" description="C2H2-type" evidence="7">
    <location>
        <begin position="555"/>
        <end position="583"/>
    </location>
</feature>
<dbReference type="Pfam" id="PF00096">
    <property type="entry name" value="zf-C2H2"/>
    <property type="match status" value="3"/>
</dbReference>
<keyword evidence="2" id="KW-0677">Repeat</keyword>
<feature type="compositionally biased region" description="Basic and acidic residues" evidence="6">
    <location>
        <begin position="532"/>
        <end position="547"/>
    </location>
</feature>
<accession>A0A818NR86</accession>
<feature type="region of interest" description="Disordered" evidence="6">
    <location>
        <begin position="1"/>
        <end position="20"/>
    </location>
</feature>
<dbReference type="PROSITE" id="PS50157">
    <property type="entry name" value="ZINC_FINGER_C2H2_2"/>
    <property type="match status" value="9"/>
</dbReference>
<feature type="domain" description="C2H2-type" evidence="7">
    <location>
        <begin position="159"/>
        <end position="186"/>
    </location>
</feature>
<dbReference type="PANTHER" id="PTHR24379:SF127">
    <property type="entry name" value="BLOODY FINGERS-RELATED"/>
    <property type="match status" value="1"/>
</dbReference>
<dbReference type="PROSITE" id="PS00028">
    <property type="entry name" value="ZINC_FINGER_C2H2_1"/>
    <property type="match status" value="14"/>
</dbReference>
<dbReference type="AlphaFoldDB" id="A0A818NR86"/>
<feature type="region of interest" description="Disordered" evidence="6">
    <location>
        <begin position="532"/>
        <end position="553"/>
    </location>
</feature>
<dbReference type="GO" id="GO:0000981">
    <property type="term" value="F:DNA-binding transcription factor activity, RNA polymerase II-specific"/>
    <property type="evidence" value="ECO:0007669"/>
    <property type="project" value="TreeGrafter"/>
</dbReference>
<dbReference type="Gene3D" id="3.30.160.60">
    <property type="entry name" value="Classic Zinc Finger"/>
    <property type="match status" value="8"/>
</dbReference>
<dbReference type="GO" id="GO:0000977">
    <property type="term" value="F:RNA polymerase II transcription regulatory region sequence-specific DNA binding"/>
    <property type="evidence" value="ECO:0007669"/>
    <property type="project" value="TreeGrafter"/>
</dbReference>
<feature type="domain" description="C2H2-type" evidence="7">
    <location>
        <begin position="434"/>
        <end position="457"/>
    </location>
</feature>
<evidence type="ECO:0000256" key="2">
    <source>
        <dbReference type="ARBA" id="ARBA00022737"/>
    </source>
</evidence>
<keyword evidence="4" id="KW-0862">Zinc</keyword>
<dbReference type="EMBL" id="CAJOBD010000198">
    <property type="protein sequence ID" value="CAF3610969.1"/>
    <property type="molecule type" value="Genomic_DNA"/>
</dbReference>
<dbReference type="SMART" id="SM00355">
    <property type="entry name" value="ZnF_C2H2"/>
    <property type="match status" value="21"/>
</dbReference>
<dbReference type="InterPro" id="IPR036236">
    <property type="entry name" value="Znf_C2H2_sf"/>
</dbReference>
<reference evidence="8" key="1">
    <citation type="submission" date="2021-02" db="EMBL/GenBank/DDBJ databases">
        <authorList>
            <person name="Nowell W R."/>
        </authorList>
    </citation>
    <scope>NUCLEOTIDE SEQUENCE</scope>
</reference>
<dbReference type="SUPFAM" id="SSF57667">
    <property type="entry name" value="beta-beta-alpha zinc fingers"/>
    <property type="match status" value="4"/>
</dbReference>
<dbReference type="InterPro" id="IPR013087">
    <property type="entry name" value="Znf_C2H2_type"/>
</dbReference>
<feature type="domain" description="C2H2-type" evidence="7">
    <location>
        <begin position="935"/>
        <end position="962"/>
    </location>
</feature>
<dbReference type="GO" id="GO:0005634">
    <property type="term" value="C:nucleus"/>
    <property type="evidence" value="ECO:0007669"/>
    <property type="project" value="TreeGrafter"/>
</dbReference>
<proteinExistence type="predicted"/>
<dbReference type="PANTHER" id="PTHR24379">
    <property type="entry name" value="KRAB AND ZINC FINGER DOMAIN-CONTAINING"/>
    <property type="match status" value="1"/>
</dbReference>
<gene>
    <name evidence="8" type="ORF">JBS370_LOCUS4288</name>
</gene>
<comment type="caution">
    <text evidence="8">The sequence shown here is derived from an EMBL/GenBank/DDBJ whole genome shotgun (WGS) entry which is preliminary data.</text>
</comment>
<feature type="domain" description="C2H2-type" evidence="7">
    <location>
        <begin position="187"/>
        <end position="214"/>
    </location>
</feature>
<feature type="domain" description="C2H2-type" evidence="7">
    <location>
        <begin position="506"/>
        <end position="534"/>
    </location>
</feature>
<evidence type="ECO:0000256" key="1">
    <source>
        <dbReference type="ARBA" id="ARBA00022723"/>
    </source>
</evidence>
<dbReference type="GO" id="GO:0008270">
    <property type="term" value="F:zinc ion binding"/>
    <property type="evidence" value="ECO:0007669"/>
    <property type="project" value="UniProtKB-KW"/>
</dbReference>
<keyword evidence="1" id="KW-0479">Metal-binding</keyword>
<evidence type="ECO:0000259" key="7">
    <source>
        <dbReference type="PROSITE" id="PS50157"/>
    </source>
</evidence>
<keyword evidence="3 5" id="KW-0863">Zinc-finger</keyword>
<feature type="domain" description="C2H2-type" evidence="7">
    <location>
        <begin position="131"/>
        <end position="158"/>
    </location>
</feature>
<organism evidence="8 9">
    <name type="scientific">Rotaria sordida</name>
    <dbReference type="NCBI Taxonomy" id="392033"/>
    <lineage>
        <taxon>Eukaryota</taxon>
        <taxon>Metazoa</taxon>
        <taxon>Spiralia</taxon>
        <taxon>Gnathifera</taxon>
        <taxon>Rotifera</taxon>
        <taxon>Eurotatoria</taxon>
        <taxon>Bdelloidea</taxon>
        <taxon>Philodinida</taxon>
        <taxon>Philodinidae</taxon>
        <taxon>Rotaria</taxon>
    </lineage>
</organism>
<evidence type="ECO:0000256" key="3">
    <source>
        <dbReference type="ARBA" id="ARBA00022771"/>
    </source>
</evidence>
<evidence type="ECO:0000256" key="4">
    <source>
        <dbReference type="ARBA" id="ARBA00022833"/>
    </source>
</evidence>
<evidence type="ECO:0000256" key="5">
    <source>
        <dbReference type="PROSITE-ProRule" id="PRU00042"/>
    </source>
</evidence>
<feature type="domain" description="C2H2-type" evidence="7">
    <location>
        <begin position="617"/>
        <end position="644"/>
    </location>
</feature>
<evidence type="ECO:0000313" key="9">
    <source>
        <dbReference type="Proteomes" id="UP000663836"/>
    </source>
</evidence>
<evidence type="ECO:0000256" key="6">
    <source>
        <dbReference type="SAM" id="MobiDB-lite"/>
    </source>
</evidence>
<dbReference type="FunFam" id="3.30.160.60:FF:000100">
    <property type="entry name" value="Zinc finger 45-like"/>
    <property type="match status" value="1"/>
</dbReference>
<name>A0A818NR86_9BILA</name>
<evidence type="ECO:0000313" key="8">
    <source>
        <dbReference type="EMBL" id="CAF3610969.1"/>
    </source>
</evidence>